<feature type="transmembrane region" description="Helical" evidence="8">
    <location>
        <begin position="378"/>
        <end position="402"/>
    </location>
</feature>
<proteinExistence type="predicted"/>
<feature type="domain" description="Major facilitator superfamily (MFS) profile" evidence="9">
    <location>
        <begin position="14"/>
        <end position="475"/>
    </location>
</feature>
<dbReference type="InterPro" id="IPR000109">
    <property type="entry name" value="POT_fam"/>
</dbReference>
<evidence type="ECO:0000256" key="8">
    <source>
        <dbReference type="SAM" id="Phobius"/>
    </source>
</evidence>
<sequence>MQNELINHASHPPSLRVFFATEMWERYGFYVVQSLLALYLALHFKWQDDKIYALVGSFTALTYLSPVIGGWIADHLLGQKRAILAGATFLFCSYIALTLLSSDWGLTVALAGVAVGTGLLKPNISSLLGNEYDIGSPKRESGFTIFYMGITTGIILGTTLPSLLNARFGWSVSFASAAFGMIIAFAVFAFGTYRYKVADYHPYEYRLGKLIKATVLMFGLWLISYSILDFPIFADSAFAAVVLLSLAYLIYSIRRESPNQAKQTAVIGLLCIISVMFWAFYFQMFMSLTLFISRVVEPKLFGINFPPPYYVGIQSIGMILFGYLFSRSKTQLTLVQSGIRTGKKFLLAMVFMAAAYALITIVCANSSGAALLSPLFFIPAYLLISIAELLLSPVGLSAITVLSSRKKVSTMMGIFFVSLGIGGFLSGKLASLTSIKTENLSLLELKAHYTQTFSTLFNILIVATIVCFILFRAIKALLSRHQVETTSTSLIKCH</sequence>
<dbReference type="Pfam" id="PF00854">
    <property type="entry name" value="PTR2"/>
    <property type="match status" value="1"/>
</dbReference>
<dbReference type="GO" id="GO:1904680">
    <property type="term" value="F:peptide transmembrane transporter activity"/>
    <property type="evidence" value="ECO:0007669"/>
    <property type="project" value="InterPro"/>
</dbReference>
<accession>A0A0W0TBM5</accession>
<feature type="transmembrane region" description="Helical" evidence="8">
    <location>
        <begin position="308"/>
        <end position="325"/>
    </location>
</feature>
<keyword evidence="7 8" id="KW-0472">Membrane</keyword>
<comment type="subcellular location">
    <subcellularLocation>
        <location evidence="1">Cell membrane</location>
        <topology evidence="1">Multi-pass membrane protein</topology>
    </subcellularLocation>
</comment>
<dbReference type="CDD" id="cd17346">
    <property type="entry name" value="MFS_DtpA_like"/>
    <property type="match status" value="1"/>
</dbReference>
<evidence type="ECO:0000256" key="5">
    <source>
        <dbReference type="ARBA" id="ARBA00022856"/>
    </source>
</evidence>
<keyword evidence="5" id="KW-0653">Protein transport</keyword>
<feature type="transmembrane region" description="Helical" evidence="8">
    <location>
        <begin position="234"/>
        <end position="253"/>
    </location>
</feature>
<feature type="transmembrane region" description="Helical" evidence="8">
    <location>
        <begin position="345"/>
        <end position="372"/>
    </location>
</feature>
<feature type="transmembrane region" description="Helical" evidence="8">
    <location>
        <begin position="455"/>
        <end position="474"/>
    </location>
</feature>
<evidence type="ECO:0000256" key="4">
    <source>
        <dbReference type="ARBA" id="ARBA00022692"/>
    </source>
</evidence>
<comment type="caution">
    <text evidence="10">The sequence shown here is derived from an EMBL/GenBank/DDBJ whole genome shotgun (WGS) entry which is preliminary data.</text>
</comment>
<dbReference type="PATRIC" id="fig|1212489.4.peg.310"/>
<dbReference type="Gene3D" id="1.20.1250.20">
    <property type="entry name" value="MFS general substrate transporter like domains"/>
    <property type="match status" value="1"/>
</dbReference>
<dbReference type="SUPFAM" id="SSF103473">
    <property type="entry name" value="MFS general substrate transporter"/>
    <property type="match status" value="1"/>
</dbReference>
<evidence type="ECO:0000256" key="7">
    <source>
        <dbReference type="ARBA" id="ARBA00023136"/>
    </source>
</evidence>
<dbReference type="InterPro" id="IPR005279">
    <property type="entry name" value="Dipep/tripep_permease"/>
</dbReference>
<dbReference type="GO" id="GO:0005886">
    <property type="term" value="C:plasma membrane"/>
    <property type="evidence" value="ECO:0007669"/>
    <property type="project" value="UniProtKB-SubCell"/>
</dbReference>
<reference evidence="10 11" key="1">
    <citation type="submission" date="2015-11" db="EMBL/GenBank/DDBJ databases">
        <title>Genomic analysis of 38 Legionella species identifies large and diverse effector repertoires.</title>
        <authorList>
            <person name="Burstein D."/>
            <person name="Amaro F."/>
            <person name="Zusman T."/>
            <person name="Lifshitz Z."/>
            <person name="Cohen O."/>
            <person name="Gilbert J.A."/>
            <person name="Pupko T."/>
            <person name="Shuman H.A."/>
            <person name="Segal G."/>
        </authorList>
    </citation>
    <scope>NUCLEOTIDE SEQUENCE [LARGE SCALE GENOMIC DNA]</scope>
    <source>
        <strain evidence="10 11">ATCC 700990</strain>
    </source>
</reference>
<keyword evidence="2" id="KW-0813">Transport</keyword>
<dbReference type="AlphaFoldDB" id="A0A0W0TBM5"/>
<dbReference type="GO" id="GO:0015833">
    <property type="term" value="P:peptide transport"/>
    <property type="evidence" value="ECO:0007669"/>
    <property type="project" value="UniProtKB-KW"/>
</dbReference>
<evidence type="ECO:0000256" key="1">
    <source>
        <dbReference type="ARBA" id="ARBA00004651"/>
    </source>
</evidence>
<dbReference type="NCBIfam" id="TIGR00924">
    <property type="entry name" value="yjdL_sub1_fam"/>
    <property type="match status" value="1"/>
</dbReference>
<feature type="transmembrane region" description="Helical" evidence="8">
    <location>
        <begin position="145"/>
        <end position="164"/>
    </location>
</feature>
<dbReference type="PANTHER" id="PTHR23517">
    <property type="entry name" value="RESISTANCE PROTEIN MDTM, PUTATIVE-RELATED-RELATED"/>
    <property type="match status" value="1"/>
</dbReference>
<evidence type="ECO:0000256" key="6">
    <source>
        <dbReference type="ARBA" id="ARBA00022989"/>
    </source>
</evidence>
<name>A0A0W0TBM5_9GAMM</name>
<dbReference type="PANTHER" id="PTHR23517:SF15">
    <property type="entry name" value="PROTON-DEPENDENT OLIGOPEPTIDE FAMILY TRANSPORT PROTEIN"/>
    <property type="match status" value="1"/>
</dbReference>
<evidence type="ECO:0000259" key="9">
    <source>
        <dbReference type="PROSITE" id="PS50850"/>
    </source>
</evidence>
<feature type="transmembrane region" description="Helical" evidence="8">
    <location>
        <begin position="265"/>
        <end position="288"/>
    </location>
</feature>
<keyword evidence="5" id="KW-0571">Peptide transport</keyword>
<dbReference type="Proteomes" id="UP000054736">
    <property type="component" value="Unassembled WGS sequence"/>
</dbReference>
<evidence type="ECO:0000256" key="3">
    <source>
        <dbReference type="ARBA" id="ARBA00022475"/>
    </source>
</evidence>
<feature type="transmembrane region" description="Helical" evidence="8">
    <location>
        <begin position="170"/>
        <end position="190"/>
    </location>
</feature>
<dbReference type="PROSITE" id="PS50850">
    <property type="entry name" value="MFS"/>
    <property type="match status" value="1"/>
</dbReference>
<evidence type="ECO:0000256" key="2">
    <source>
        <dbReference type="ARBA" id="ARBA00022448"/>
    </source>
</evidence>
<feature type="transmembrane region" description="Helical" evidence="8">
    <location>
        <begin position="27"/>
        <end position="46"/>
    </location>
</feature>
<dbReference type="InterPro" id="IPR050171">
    <property type="entry name" value="MFS_Transporters"/>
</dbReference>
<protein>
    <submittedName>
        <fullName evidence="10">POT family transporter protein proton/peptide symporter</fullName>
    </submittedName>
</protein>
<feature type="transmembrane region" description="Helical" evidence="8">
    <location>
        <begin position="106"/>
        <end position="124"/>
    </location>
</feature>
<evidence type="ECO:0000313" key="10">
    <source>
        <dbReference type="EMBL" id="KTC92928.1"/>
    </source>
</evidence>
<gene>
    <name evidence="10" type="ORF">Ldro_0299</name>
</gene>
<keyword evidence="4 8" id="KW-0812">Transmembrane</keyword>
<dbReference type="STRING" id="1212489.Ldro_0299"/>
<keyword evidence="6 8" id="KW-1133">Transmembrane helix</keyword>
<feature type="transmembrane region" description="Helical" evidence="8">
    <location>
        <begin position="82"/>
        <end position="100"/>
    </location>
</feature>
<keyword evidence="11" id="KW-1185">Reference proteome</keyword>
<feature type="transmembrane region" description="Helical" evidence="8">
    <location>
        <begin position="52"/>
        <end position="73"/>
    </location>
</feature>
<keyword evidence="3" id="KW-1003">Cell membrane</keyword>
<feature type="transmembrane region" description="Helical" evidence="8">
    <location>
        <begin position="414"/>
        <end position="435"/>
    </location>
</feature>
<evidence type="ECO:0000313" key="11">
    <source>
        <dbReference type="Proteomes" id="UP000054736"/>
    </source>
</evidence>
<dbReference type="InterPro" id="IPR036259">
    <property type="entry name" value="MFS_trans_sf"/>
</dbReference>
<dbReference type="InterPro" id="IPR020846">
    <property type="entry name" value="MFS_dom"/>
</dbReference>
<organism evidence="10 11">
    <name type="scientific">Legionella drozanskii LLAP-1</name>
    <dbReference type="NCBI Taxonomy" id="1212489"/>
    <lineage>
        <taxon>Bacteria</taxon>
        <taxon>Pseudomonadati</taxon>
        <taxon>Pseudomonadota</taxon>
        <taxon>Gammaproteobacteria</taxon>
        <taxon>Legionellales</taxon>
        <taxon>Legionellaceae</taxon>
        <taxon>Legionella</taxon>
    </lineage>
</organism>
<dbReference type="EMBL" id="LNXY01000003">
    <property type="protein sequence ID" value="KTC92928.1"/>
    <property type="molecule type" value="Genomic_DNA"/>
</dbReference>